<sequence>MPLTKRFSCGSSSHISPSVTMMDYSCQPDKPSSCFVITIQRKENERESQNSTLKLSRFASYIRVVYMQVSFAEKSLAGRYKDEDEGEDEGRAEEDLQVHIDQFPSRYIHILMLVSRNFGARSWTCDSSRHGYVDRTTVGKAQRQQTSSHYYLQATQRSSIYGSGSGNGIKVPKYLRTHTPTTLDPSTPIDQQFAQQKRREGWKGRCAAWLSAVQQALITKLLDSNLTHVEERAQMGDVEIDWFGGRLGAWRLLHITALECALSLSHTPSAITCFSIPYI</sequence>
<accession>M2YLW2</accession>
<organism evidence="1 2">
    <name type="scientific">Pseudocercospora fijiensis (strain CIRAD86)</name>
    <name type="common">Black leaf streak disease fungus</name>
    <name type="synonym">Mycosphaerella fijiensis</name>
    <dbReference type="NCBI Taxonomy" id="383855"/>
    <lineage>
        <taxon>Eukaryota</taxon>
        <taxon>Fungi</taxon>
        <taxon>Dikarya</taxon>
        <taxon>Ascomycota</taxon>
        <taxon>Pezizomycotina</taxon>
        <taxon>Dothideomycetes</taxon>
        <taxon>Dothideomycetidae</taxon>
        <taxon>Mycosphaerellales</taxon>
        <taxon>Mycosphaerellaceae</taxon>
        <taxon>Pseudocercospora</taxon>
    </lineage>
</organism>
<reference evidence="1 2" key="1">
    <citation type="journal article" date="2012" name="PLoS Pathog.">
        <title>Diverse lifestyles and strategies of plant pathogenesis encoded in the genomes of eighteen Dothideomycetes fungi.</title>
        <authorList>
            <person name="Ohm R.A."/>
            <person name="Feau N."/>
            <person name="Henrissat B."/>
            <person name="Schoch C.L."/>
            <person name="Horwitz B.A."/>
            <person name="Barry K.W."/>
            <person name="Condon B.J."/>
            <person name="Copeland A.C."/>
            <person name="Dhillon B."/>
            <person name="Glaser F."/>
            <person name="Hesse C.N."/>
            <person name="Kosti I."/>
            <person name="LaButti K."/>
            <person name="Lindquist E.A."/>
            <person name="Lucas S."/>
            <person name="Salamov A.A."/>
            <person name="Bradshaw R.E."/>
            <person name="Ciuffetti L."/>
            <person name="Hamelin R.C."/>
            <person name="Kema G.H.J."/>
            <person name="Lawrence C."/>
            <person name="Scott J.A."/>
            <person name="Spatafora J.W."/>
            <person name="Turgeon B.G."/>
            <person name="de Wit P.J.G.M."/>
            <person name="Zhong S."/>
            <person name="Goodwin S.B."/>
            <person name="Grigoriev I.V."/>
        </authorList>
    </citation>
    <scope>NUCLEOTIDE SEQUENCE [LARGE SCALE GENOMIC DNA]</scope>
    <source>
        <strain evidence="1 2">CIRAD86</strain>
    </source>
</reference>
<dbReference type="VEuPathDB" id="FungiDB:MYCFIDRAFT_178832"/>
<dbReference type="AlphaFoldDB" id="M2YLW2"/>
<dbReference type="RefSeq" id="XP_007931020.1">
    <property type="nucleotide sequence ID" value="XM_007932829.1"/>
</dbReference>
<evidence type="ECO:0000313" key="2">
    <source>
        <dbReference type="Proteomes" id="UP000016932"/>
    </source>
</evidence>
<dbReference type="Proteomes" id="UP000016932">
    <property type="component" value="Unassembled WGS sequence"/>
</dbReference>
<gene>
    <name evidence="1" type="ORF">MYCFIDRAFT_178832</name>
</gene>
<dbReference type="EMBL" id="KB446563">
    <property type="protein sequence ID" value="EME78720.1"/>
    <property type="molecule type" value="Genomic_DNA"/>
</dbReference>
<dbReference type="GeneID" id="19334002"/>
<evidence type="ECO:0000313" key="1">
    <source>
        <dbReference type="EMBL" id="EME78720.1"/>
    </source>
</evidence>
<dbReference type="KEGG" id="pfj:MYCFIDRAFT_178832"/>
<dbReference type="HOGENOM" id="CLU_997936_0_0_1"/>
<name>M2YLW2_PSEFD</name>
<proteinExistence type="predicted"/>
<protein>
    <submittedName>
        <fullName evidence="1">Uncharacterized protein</fullName>
    </submittedName>
</protein>
<keyword evidence="2" id="KW-1185">Reference proteome</keyword>